<gene>
    <name evidence="1" type="ORF">L195_g035034</name>
</gene>
<reference evidence="1 2" key="2">
    <citation type="journal article" date="2017" name="Front. Plant Sci.">
        <title>Gene Classification and Mining of Molecular Markers Useful in Red Clover (Trifolium pratense) Breeding.</title>
        <authorList>
            <person name="Istvanek J."/>
            <person name="Dluhosova J."/>
            <person name="Dluhos P."/>
            <person name="Patkova L."/>
            <person name="Nedelnik J."/>
            <person name="Repkova J."/>
        </authorList>
    </citation>
    <scope>NUCLEOTIDE SEQUENCE [LARGE SCALE GENOMIC DNA]</scope>
    <source>
        <strain evidence="2">cv. Tatra</strain>
        <tissue evidence="1">Young leaves</tissue>
    </source>
</reference>
<reference evidence="1 2" key="1">
    <citation type="journal article" date="2014" name="Am. J. Bot.">
        <title>Genome assembly and annotation for red clover (Trifolium pratense; Fabaceae).</title>
        <authorList>
            <person name="Istvanek J."/>
            <person name="Jaros M."/>
            <person name="Krenek A."/>
            <person name="Repkova J."/>
        </authorList>
    </citation>
    <scope>NUCLEOTIDE SEQUENCE [LARGE SCALE GENOMIC DNA]</scope>
    <source>
        <strain evidence="2">cv. Tatra</strain>
        <tissue evidence="1">Young leaves</tissue>
    </source>
</reference>
<name>A0A2K3LKI0_TRIPR</name>
<dbReference type="AlphaFoldDB" id="A0A2K3LKI0"/>
<accession>A0A2K3LKI0</accession>
<comment type="caution">
    <text evidence="1">The sequence shown here is derived from an EMBL/GenBank/DDBJ whole genome shotgun (WGS) entry which is preliminary data.</text>
</comment>
<sequence>MGSLGKFIGFIGIRCLWIGGVGVLAHKYGEVRGEINLGGRKASTWWKDIEIVIPALLGFLQSLGFKWELCIVGGGVLEGQNNALDRWLWRTANIESFSVKEAYLFLTSRVEEGAIEEEHADFIWIKIVPLKVSVFA</sequence>
<evidence type="ECO:0000313" key="2">
    <source>
        <dbReference type="Proteomes" id="UP000236291"/>
    </source>
</evidence>
<organism evidence="1 2">
    <name type="scientific">Trifolium pratense</name>
    <name type="common">Red clover</name>
    <dbReference type="NCBI Taxonomy" id="57577"/>
    <lineage>
        <taxon>Eukaryota</taxon>
        <taxon>Viridiplantae</taxon>
        <taxon>Streptophyta</taxon>
        <taxon>Embryophyta</taxon>
        <taxon>Tracheophyta</taxon>
        <taxon>Spermatophyta</taxon>
        <taxon>Magnoliopsida</taxon>
        <taxon>eudicotyledons</taxon>
        <taxon>Gunneridae</taxon>
        <taxon>Pentapetalae</taxon>
        <taxon>rosids</taxon>
        <taxon>fabids</taxon>
        <taxon>Fabales</taxon>
        <taxon>Fabaceae</taxon>
        <taxon>Papilionoideae</taxon>
        <taxon>50 kb inversion clade</taxon>
        <taxon>NPAAA clade</taxon>
        <taxon>Hologalegina</taxon>
        <taxon>IRL clade</taxon>
        <taxon>Trifolieae</taxon>
        <taxon>Trifolium</taxon>
    </lineage>
</organism>
<proteinExistence type="predicted"/>
<dbReference type="EMBL" id="ASHM01035213">
    <property type="protein sequence ID" value="PNX79051.1"/>
    <property type="molecule type" value="Genomic_DNA"/>
</dbReference>
<protein>
    <submittedName>
        <fullName evidence="1">Uncharacterized protein</fullName>
    </submittedName>
</protein>
<evidence type="ECO:0000313" key="1">
    <source>
        <dbReference type="EMBL" id="PNX79051.1"/>
    </source>
</evidence>
<dbReference type="Proteomes" id="UP000236291">
    <property type="component" value="Unassembled WGS sequence"/>
</dbReference>